<dbReference type="NCBIfam" id="TIGR00180">
    <property type="entry name" value="parB_part"/>
    <property type="match status" value="1"/>
</dbReference>
<evidence type="ECO:0000313" key="6">
    <source>
        <dbReference type="EMBL" id="MFC7148557.1"/>
    </source>
</evidence>
<keyword evidence="3" id="KW-0175">Coiled coil</keyword>
<dbReference type="SUPFAM" id="SSF110849">
    <property type="entry name" value="ParB/Sulfiredoxin"/>
    <property type="match status" value="1"/>
</dbReference>
<name>A0ABW2FAI3_9BACL</name>
<dbReference type="Pfam" id="PF17762">
    <property type="entry name" value="HTH_ParB"/>
    <property type="match status" value="1"/>
</dbReference>
<dbReference type="InterPro" id="IPR004437">
    <property type="entry name" value="ParB/RepB/Spo0J"/>
</dbReference>
<dbReference type="Gene3D" id="1.10.10.2830">
    <property type="match status" value="1"/>
</dbReference>
<dbReference type="Proteomes" id="UP001596378">
    <property type="component" value="Unassembled WGS sequence"/>
</dbReference>
<dbReference type="InterPro" id="IPR041468">
    <property type="entry name" value="HTH_ParB/Spo0J"/>
</dbReference>
<evidence type="ECO:0000256" key="1">
    <source>
        <dbReference type="ARBA" id="ARBA00006295"/>
    </source>
</evidence>
<comment type="caution">
    <text evidence="6">The sequence shown here is derived from an EMBL/GenBank/DDBJ whole genome shotgun (WGS) entry which is preliminary data.</text>
</comment>
<accession>A0ABW2FAI3</accession>
<reference evidence="7" key="1">
    <citation type="journal article" date="2019" name="Int. J. Syst. Evol. Microbiol.">
        <title>The Global Catalogue of Microorganisms (GCM) 10K type strain sequencing project: providing services to taxonomists for standard genome sequencing and annotation.</title>
        <authorList>
            <consortium name="The Broad Institute Genomics Platform"/>
            <consortium name="The Broad Institute Genome Sequencing Center for Infectious Disease"/>
            <person name="Wu L."/>
            <person name="Ma J."/>
        </authorList>
    </citation>
    <scope>NUCLEOTIDE SEQUENCE [LARGE SCALE GENOMIC DNA]</scope>
    <source>
        <strain evidence="7">KCTC 12907</strain>
    </source>
</reference>
<dbReference type="InterPro" id="IPR036086">
    <property type="entry name" value="ParB/Sulfiredoxin_sf"/>
</dbReference>
<keyword evidence="7" id="KW-1185">Reference proteome</keyword>
<sequence>MDIIPIPTHLIDEDKDQPRYQFDDEALQELMNSIGELGLLSPIKVRKTGDGRYKIIYGNRRYKACTALNLATIPCIVSEATDEMEIYLEQIAENLTRQGFSPIEEAEAFNKLLTDPKFSSSIKYLSSKLGKPENYIKNKLDLLKFSPSVRQLISAGTEIKKGRLTEDQLMPLKDLPMEYRDSLALIMAEDEMAVTDVKRIARLFKDKEISDATKGKLLFKTGYQLLETWSTYEHNRKERAKSALPKEEPYLAPDTTAAGSAVPSNGMDEPAAATDASGEPPARGAEPPKPRAKASPEAVQLAISGLAGLAETEPEPEEEELSSGSFVEDMLNLLLATLPAPSPLSPSDLPELEGVELQQFARDVDTLIADLEKHLAEWRSVKDNLTVRNRQA</sequence>
<dbReference type="InterPro" id="IPR050336">
    <property type="entry name" value="Chromosome_partition/occlusion"/>
</dbReference>
<evidence type="ECO:0000256" key="2">
    <source>
        <dbReference type="ARBA" id="ARBA00022829"/>
    </source>
</evidence>
<dbReference type="Gene3D" id="3.90.1530.30">
    <property type="match status" value="1"/>
</dbReference>
<gene>
    <name evidence="6" type="ORF">ACFQMJ_08490</name>
</gene>
<evidence type="ECO:0000259" key="5">
    <source>
        <dbReference type="SMART" id="SM00470"/>
    </source>
</evidence>
<keyword evidence="2" id="KW-0159">Chromosome partition</keyword>
<dbReference type="SUPFAM" id="SSF109709">
    <property type="entry name" value="KorB DNA-binding domain-like"/>
    <property type="match status" value="1"/>
</dbReference>
<organism evidence="6 7">
    <name type="scientific">Cohnella cellulosilytica</name>
    <dbReference type="NCBI Taxonomy" id="986710"/>
    <lineage>
        <taxon>Bacteria</taxon>
        <taxon>Bacillati</taxon>
        <taxon>Bacillota</taxon>
        <taxon>Bacilli</taxon>
        <taxon>Bacillales</taxon>
        <taxon>Paenibacillaceae</taxon>
        <taxon>Cohnella</taxon>
    </lineage>
</organism>
<dbReference type="Pfam" id="PF02195">
    <property type="entry name" value="ParB_N"/>
    <property type="match status" value="1"/>
</dbReference>
<feature type="domain" description="ParB-like N-terminal" evidence="5">
    <location>
        <begin position="4"/>
        <end position="95"/>
    </location>
</feature>
<proteinExistence type="inferred from homology"/>
<dbReference type="SMART" id="SM00470">
    <property type="entry name" value="ParB"/>
    <property type="match status" value="1"/>
</dbReference>
<feature type="compositionally biased region" description="Basic and acidic residues" evidence="4">
    <location>
        <begin position="239"/>
        <end position="249"/>
    </location>
</feature>
<dbReference type="InterPro" id="IPR003115">
    <property type="entry name" value="ParB_N"/>
</dbReference>
<protein>
    <submittedName>
        <fullName evidence="6">ParB/RepB/Spo0J family partition protein</fullName>
    </submittedName>
</protein>
<dbReference type="EMBL" id="JBHTAI010000004">
    <property type="protein sequence ID" value="MFC7148557.1"/>
    <property type="molecule type" value="Genomic_DNA"/>
</dbReference>
<evidence type="ECO:0000313" key="7">
    <source>
        <dbReference type="Proteomes" id="UP001596378"/>
    </source>
</evidence>
<feature type="region of interest" description="Disordered" evidence="4">
    <location>
        <begin position="239"/>
        <end position="298"/>
    </location>
</feature>
<dbReference type="PANTHER" id="PTHR33375:SF1">
    <property type="entry name" value="CHROMOSOME-PARTITIONING PROTEIN PARB-RELATED"/>
    <property type="match status" value="1"/>
</dbReference>
<feature type="coiled-coil region" evidence="3">
    <location>
        <begin position="357"/>
        <end position="388"/>
    </location>
</feature>
<dbReference type="RefSeq" id="WP_378045122.1">
    <property type="nucleotide sequence ID" value="NZ_JBHMDN010000007.1"/>
</dbReference>
<dbReference type="PANTHER" id="PTHR33375">
    <property type="entry name" value="CHROMOSOME-PARTITIONING PROTEIN PARB-RELATED"/>
    <property type="match status" value="1"/>
</dbReference>
<evidence type="ECO:0000256" key="4">
    <source>
        <dbReference type="SAM" id="MobiDB-lite"/>
    </source>
</evidence>
<evidence type="ECO:0000256" key="3">
    <source>
        <dbReference type="SAM" id="Coils"/>
    </source>
</evidence>
<comment type="similarity">
    <text evidence="1">Belongs to the ParB family.</text>
</comment>